<dbReference type="AlphaFoldDB" id="A0A2Y9LS45"/>
<feature type="region of interest" description="Disordered" evidence="1">
    <location>
        <begin position="1"/>
        <end position="22"/>
    </location>
</feature>
<protein>
    <submittedName>
        <fullName evidence="3">Thyroid transcription factor 1-associated protein 26 isoform X2</fullName>
    </submittedName>
</protein>
<feature type="region of interest" description="Disordered" evidence="1">
    <location>
        <begin position="116"/>
        <end position="156"/>
    </location>
</feature>
<feature type="region of interest" description="Disordered" evidence="1">
    <location>
        <begin position="170"/>
        <end position="190"/>
    </location>
</feature>
<dbReference type="CTD" id="29080"/>
<sequence>MAPVRHAARGQTGSFGSRGEGVSLVGFRNKNMKRRTWRPSHPQAFAGSVREGQGFAFRRKLKIQQNYKKLIWREKKAKTSRESQFTDRYPDHLKHLYLAEEERLRKQLRKADQSLLEQADQPLSEEQVDQPLPEEQCSTDQALSEEHCSIEQPHPEEQCSIRIKNLRGENKREKKLKGSTKRRKWKCSKY</sequence>
<gene>
    <name evidence="3" type="primary">CCDC59</name>
</gene>
<dbReference type="RefSeq" id="XP_022408148.1">
    <property type="nucleotide sequence ID" value="XM_022552440.2"/>
</dbReference>
<dbReference type="InterPro" id="IPR013730">
    <property type="entry name" value="Fyv7/TAP26"/>
</dbReference>
<dbReference type="GeneID" id="111163597"/>
<dbReference type="PANTHER" id="PTHR15657:SF1">
    <property type="entry name" value="THYROID TRANSCRIPTION FACTOR 1-ASSOCIATED PROTEIN 26"/>
    <property type="match status" value="1"/>
</dbReference>
<evidence type="ECO:0000313" key="2">
    <source>
        <dbReference type="Proteomes" id="UP000248483"/>
    </source>
</evidence>
<evidence type="ECO:0000313" key="3">
    <source>
        <dbReference type="RefSeq" id="XP_022408148.1"/>
    </source>
</evidence>
<accession>A0A2Y9LS45</accession>
<organism evidence="2 3">
    <name type="scientific">Delphinapterus leucas</name>
    <name type="common">Beluga whale</name>
    <dbReference type="NCBI Taxonomy" id="9749"/>
    <lineage>
        <taxon>Eukaryota</taxon>
        <taxon>Metazoa</taxon>
        <taxon>Chordata</taxon>
        <taxon>Craniata</taxon>
        <taxon>Vertebrata</taxon>
        <taxon>Euteleostomi</taxon>
        <taxon>Mammalia</taxon>
        <taxon>Eutheria</taxon>
        <taxon>Laurasiatheria</taxon>
        <taxon>Artiodactyla</taxon>
        <taxon>Whippomorpha</taxon>
        <taxon>Cetacea</taxon>
        <taxon>Odontoceti</taxon>
        <taxon>Monodontidae</taxon>
        <taxon>Delphinapterus</taxon>
    </lineage>
</organism>
<dbReference type="PANTHER" id="PTHR15657">
    <property type="entry name" value="THYROID TRANSCRIPTION FACTOR 1-ASSOCIATED PROTEIN 26"/>
    <property type="match status" value="1"/>
</dbReference>
<name>A0A2Y9LS45_DELLE</name>
<reference evidence="3" key="1">
    <citation type="submission" date="2025-08" db="UniProtKB">
        <authorList>
            <consortium name="RefSeq"/>
        </authorList>
    </citation>
    <scope>IDENTIFICATION</scope>
    <source>
        <tissue evidence="3">Blood</tissue>
    </source>
</reference>
<proteinExistence type="predicted"/>
<dbReference type="Proteomes" id="UP000248483">
    <property type="component" value="Unplaced"/>
</dbReference>
<feature type="compositionally biased region" description="Basic residues" evidence="1">
    <location>
        <begin position="173"/>
        <end position="190"/>
    </location>
</feature>
<dbReference type="PRINTS" id="PR01854">
    <property type="entry name" value="BR22PROTEIN"/>
</dbReference>
<dbReference type="GO" id="GO:0005634">
    <property type="term" value="C:nucleus"/>
    <property type="evidence" value="ECO:0007669"/>
    <property type="project" value="TreeGrafter"/>
</dbReference>
<feature type="compositionally biased region" description="Basic and acidic residues" evidence="1">
    <location>
        <begin position="144"/>
        <end position="156"/>
    </location>
</feature>
<evidence type="ECO:0000256" key="1">
    <source>
        <dbReference type="SAM" id="MobiDB-lite"/>
    </source>
</evidence>
<keyword evidence="2" id="KW-1185">Reference proteome</keyword>